<dbReference type="SUPFAM" id="SSF55681">
    <property type="entry name" value="Class II aaRS and biotin synthetases"/>
    <property type="match status" value="1"/>
</dbReference>
<organism evidence="3 4">
    <name type="scientific">Ottowia beijingensis</name>
    <dbReference type="NCBI Taxonomy" id="1207057"/>
    <lineage>
        <taxon>Bacteria</taxon>
        <taxon>Pseudomonadati</taxon>
        <taxon>Pseudomonadota</taxon>
        <taxon>Betaproteobacteria</taxon>
        <taxon>Burkholderiales</taxon>
        <taxon>Comamonadaceae</taxon>
        <taxon>Ottowia</taxon>
    </lineage>
</organism>
<name>A0A853INV0_9BURK</name>
<dbReference type="CDD" id="cd16442">
    <property type="entry name" value="BPL"/>
    <property type="match status" value="1"/>
</dbReference>
<gene>
    <name evidence="3" type="ORF">H0I39_09510</name>
</gene>
<dbReference type="Gene3D" id="3.30.930.10">
    <property type="entry name" value="Bira Bifunctional Protein, Domain 2"/>
    <property type="match status" value="1"/>
</dbReference>
<sequence length="265" mass="27390">MPHPTLAWPLDALRTQLAPLLPGVAVEVVAGIDSTNSELMRRARAGRTAPTLLVAELQTAGRGRLGRGWQSGDGERGGALAFSLGLPLVPCDWSGLSLAVGLAVAESLHPDIRLKWPNDLWWQGRKLAGILVETAGTGQPGTGRYAVIGIGVNIAPLPGEGFATPPAWLQELLPGIDAPATLARIAAPLVQTVRGFEQGGFAPLAERFAARDLLAGQAVRLSDGTEGVAQGVGPGGELRVHTPAGLREVHSAEVSVRPQAPQGGG</sequence>
<evidence type="ECO:0000313" key="4">
    <source>
        <dbReference type="Proteomes" id="UP000589716"/>
    </source>
</evidence>
<dbReference type="Gene3D" id="2.30.30.100">
    <property type="match status" value="1"/>
</dbReference>
<keyword evidence="4" id="KW-1185">Reference proteome</keyword>
<dbReference type="InterPro" id="IPR004408">
    <property type="entry name" value="Biotin_CoA_COase_ligase"/>
</dbReference>
<reference evidence="3 4" key="1">
    <citation type="submission" date="2020-07" db="EMBL/GenBank/DDBJ databases">
        <authorList>
            <person name="Maaloum M."/>
        </authorList>
    </citation>
    <scope>NUCLEOTIDE SEQUENCE [LARGE SCALE GENOMIC DNA]</scope>
    <source>
        <strain evidence="3 4">GCS-AN-3</strain>
    </source>
</reference>
<dbReference type="Pfam" id="PF03099">
    <property type="entry name" value="BPL_LplA_LipB"/>
    <property type="match status" value="1"/>
</dbReference>
<dbReference type="NCBIfam" id="TIGR00121">
    <property type="entry name" value="birA_ligase"/>
    <property type="match status" value="1"/>
</dbReference>
<dbReference type="GO" id="GO:0005737">
    <property type="term" value="C:cytoplasm"/>
    <property type="evidence" value="ECO:0007669"/>
    <property type="project" value="TreeGrafter"/>
</dbReference>
<dbReference type="Proteomes" id="UP000589716">
    <property type="component" value="Unassembled WGS sequence"/>
</dbReference>
<proteinExistence type="predicted"/>
<comment type="caution">
    <text evidence="3">The sequence shown here is derived from an EMBL/GenBank/DDBJ whole genome shotgun (WGS) entry which is preliminary data.</text>
</comment>
<protein>
    <submittedName>
        <fullName evidence="3">Biotin--[acetyl-CoA-carboxylase] ligase</fullName>
        <ecNumber evidence="3">6.3.4.15</ecNumber>
    </submittedName>
</protein>
<evidence type="ECO:0000259" key="2">
    <source>
        <dbReference type="PROSITE" id="PS51733"/>
    </source>
</evidence>
<feature type="domain" description="BPL/LPL catalytic" evidence="2">
    <location>
        <begin position="11"/>
        <end position="197"/>
    </location>
</feature>
<dbReference type="PANTHER" id="PTHR12835:SF5">
    <property type="entry name" value="BIOTIN--PROTEIN LIGASE"/>
    <property type="match status" value="1"/>
</dbReference>
<evidence type="ECO:0000313" key="3">
    <source>
        <dbReference type="EMBL" id="NZA01932.1"/>
    </source>
</evidence>
<dbReference type="InterPro" id="IPR045864">
    <property type="entry name" value="aa-tRNA-synth_II/BPL/LPL"/>
</dbReference>
<dbReference type="PROSITE" id="PS51733">
    <property type="entry name" value="BPL_LPL_CATALYTIC"/>
    <property type="match status" value="1"/>
</dbReference>
<dbReference type="EMBL" id="JACCKX010000001">
    <property type="protein sequence ID" value="NZA01932.1"/>
    <property type="molecule type" value="Genomic_DNA"/>
</dbReference>
<dbReference type="GO" id="GO:0004077">
    <property type="term" value="F:biotin--[biotin carboxyl-carrier protein] ligase activity"/>
    <property type="evidence" value="ECO:0007669"/>
    <property type="project" value="UniProtKB-EC"/>
</dbReference>
<evidence type="ECO:0000256" key="1">
    <source>
        <dbReference type="ARBA" id="ARBA00022598"/>
    </source>
</evidence>
<dbReference type="InterPro" id="IPR004143">
    <property type="entry name" value="BPL_LPL_catalytic"/>
</dbReference>
<dbReference type="AlphaFoldDB" id="A0A853INV0"/>
<dbReference type="RefSeq" id="WP_180550323.1">
    <property type="nucleotide sequence ID" value="NZ_JACCKX010000001.1"/>
</dbReference>
<keyword evidence="1 3" id="KW-0436">Ligase</keyword>
<dbReference type="EC" id="6.3.4.15" evidence="3"/>
<accession>A0A853INV0</accession>
<dbReference type="PANTHER" id="PTHR12835">
    <property type="entry name" value="BIOTIN PROTEIN LIGASE"/>
    <property type="match status" value="1"/>
</dbReference>